<gene>
    <name evidence="3" type="ORF">KC01_LOCUS33564</name>
</gene>
<feature type="region of interest" description="Disordered" evidence="1">
    <location>
        <begin position="120"/>
        <end position="139"/>
    </location>
</feature>
<feature type="transmembrane region" description="Helical" evidence="2">
    <location>
        <begin position="6"/>
        <end position="28"/>
    </location>
</feature>
<protein>
    <recommendedName>
        <fullName evidence="5">ATP synthase F0 subunit 8</fullName>
    </recommendedName>
</protein>
<keyword evidence="2" id="KW-0812">Transmembrane</keyword>
<evidence type="ECO:0008006" key="5">
    <source>
        <dbReference type="Google" id="ProtNLM"/>
    </source>
</evidence>
<organism evidence="3 4">
    <name type="scientific">Knipowitschia caucasica</name>
    <name type="common">Caucasian dwarf goby</name>
    <name type="synonym">Pomatoschistus caucasicus</name>
    <dbReference type="NCBI Taxonomy" id="637954"/>
    <lineage>
        <taxon>Eukaryota</taxon>
        <taxon>Metazoa</taxon>
        <taxon>Chordata</taxon>
        <taxon>Craniata</taxon>
        <taxon>Vertebrata</taxon>
        <taxon>Euteleostomi</taxon>
        <taxon>Actinopterygii</taxon>
        <taxon>Neopterygii</taxon>
        <taxon>Teleostei</taxon>
        <taxon>Neoteleostei</taxon>
        <taxon>Acanthomorphata</taxon>
        <taxon>Gobiaria</taxon>
        <taxon>Gobiiformes</taxon>
        <taxon>Gobioidei</taxon>
        <taxon>Gobiidae</taxon>
        <taxon>Gobiinae</taxon>
        <taxon>Knipowitschia</taxon>
    </lineage>
</organism>
<evidence type="ECO:0000313" key="3">
    <source>
        <dbReference type="EMBL" id="CAL1606373.1"/>
    </source>
</evidence>
<dbReference type="EMBL" id="OZ035827">
    <property type="protein sequence ID" value="CAL1606373.1"/>
    <property type="molecule type" value="Genomic_DNA"/>
</dbReference>
<name>A0AAV2LZB0_KNICA</name>
<keyword evidence="2" id="KW-1133">Transmembrane helix</keyword>
<proteinExistence type="predicted"/>
<reference evidence="3 4" key="1">
    <citation type="submission" date="2024-04" db="EMBL/GenBank/DDBJ databases">
        <authorList>
            <person name="Waldvogel A.-M."/>
            <person name="Schoenle A."/>
        </authorList>
    </citation>
    <scope>NUCLEOTIDE SEQUENCE [LARGE SCALE GENOMIC DNA]</scope>
</reference>
<dbReference type="Proteomes" id="UP001497482">
    <property type="component" value="Chromosome 5"/>
</dbReference>
<accession>A0AAV2LZB0</accession>
<evidence type="ECO:0000313" key="4">
    <source>
        <dbReference type="Proteomes" id="UP001497482"/>
    </source>
</evidence>
<feature type="compositionally biased region" description="Polar residues" evidence="1">
    <location>
        <begin position="130"/>
        <end position="139"/>
    </location>
</feature>
<dbReference type="AlphaFoldDB" id="A0AAV2LZB0"/>
<keyword evidence="4" id="KW-1185">Reference proteome</keyword>
<evidence type="ECO:0000256" key="1">
    <source>
        <dbReference type="SAM" id="MobiDB-lite"/>
    </source>
</evidence>
<evidence type="ECO:0000256" key="2">
    <source>
        <dbReference type="SAM" id="Phobius"/>
    </source>
</evidence>
<sequence>MSSTFGLLIGVFVLCGLALVALLSFVSWRFCWLPWRNKPLLSSSAGQALSPCAPELRLLTPNRSLPPVLPPQSPVTMATEKVKDPLGSMGFLEAAVKISHTSPDIPTDVQLSMREHFLRRTQRMQRQTTEPASSTSVRM</sequence>
<keyword evidence="2" id="KW-0472">Membrane</keyword>